<feature type="transmembrane region" description="Helical" evidence="5">
    <location>
        <begin position="322"/>
        <end position="343"/>
    </location>
</feature>
<keyword evidence="4 5" id="KW-0472">Membrane</keyword>
<dbReference type="Pfam" id="PF13520">
    <property type="entry name" value="AA_permease_2"/>
    <property type="match status" value="1"/>
</dbReference>
<feature type="transmembrane region" description="Helical" evidence="5">
    <location>
        <begin position="413"/>
        <end position="430"/>
    </location>
</feature>
<keyword evidence="2 5" id="KW-0812">Transmembrane</keyword>
<protein>
    <submittedName>
        <fullName evidence="6">Amino acid permease</fullName>
    </submittedName>
</protein>
<dbReference type="AlphaFoldDB" id="A0A2A5WEJ4"/>
<accession>A0A2A5WEJ4</accession>
<dbReference type="PANTHER" id="PTHR11785:SF512">
    <property type="entry name" value="SOBREMESA, ISOFORM B"/>
    <property type="match status" value="1"/>
</dbReference>
<evidence type="ECO:0000313" key="6">
    <source>
        <dbReference type="EMBL" id="PDH34694.1"/>
    </source>
</evidence>
<feature type="transmembrane region" description="Helical" evidence="5">
    <location>
        <begin position="193"/>
        <end position="214"/>
    </location>
</feature>
<feature type="transmembrane region" description="Helical" evidence="5">
    <location>
        <begin position="385"/>
        <end position="407"/>
    </location>
</feature>
<gene>
    <name evidence="6" type="ORF">CNF02_04910</name>
</gene>
<name>A0A2A5WEJ4_9GAMM</name>
<evidence type="ECO:0000256" key="1">
    <source>
        <dbReference type="ARBA" id="ARBA00004141"/>
    </source>
</evidence>
<organism evidence="6 7">
    <name type="scientific">OM182 bacterium MED-G28</name>
    <dbReference type="NCBI Taxonomy" id="1986256"/>
    <lineage>
        <taxon>Bacteria</taxon>
        <taxon>Pseudomonadati</taxon>
        <taxon>Pseudomonadota</taxon>
        <taxon>Gammaproteobacteria</taxon>
        <taxon>OMG group</taxon>
        <taxon>OM182 clade</taxon>
    </lineage>
</organism>
<feature type="transmembrane region" description="Helical" evidence="5">
    <location>
        <begin position="83"/>
        <end position="111"/>
    </location>
</feature>
<dbReference type="Gene3D" id="1.20.1740.10">
    <property type="entry name" value="Amino acid/polyamine transporter I"/>
    <property type="match status" value="1"/>
</dbReference>
<evidence type="ECO:0000256" key="2">
    <source>
        <dbReference type="ARBA" id="ARBA00022692"/>
    </source>
</evidence>
<dbReference type="GO" id="GO:0015179">
    <property type="term" value="F:L-amino acid transmembrane transporter activity"/>
    <property type="evidence" value="ECO:0007669"/>
    <property type="project" value="TreeGrafter"/>
</dbReference>
<dbReference type="InterPro" id="IPR002293">
    <property type="entry name" value="AA/rel_permease1"/>
</dbReference>
<keyword evidence="3 5" id="KW-1133">Transmembrane helix</keyword>
<feature type="transmembrane region" description="Helical" evidence="5">
    <location>
        <begin position="123"/>
        <end position="141"/>
    </location>
</feature>
<dbReference type="PANTHER" id="PTHR11785">
    <property type="entry name" value="AMINO ACID TRANSPORTER"/>
    <property type="match status" value="1"/>
</dbReference>
<proteinExistence type="predicted"/>
<dbReference type="GO" id="GO:0016020">
    <property type="term" value="C:membrane"/>
    <property type="evidence" value="ECO:0007669"/>
    <property type="project" value="UniProtKB-SubCell"/>
</dbReference>
<dbReference type="InterPro" id="IPR050598">
    <property type="entry name" value="AminoAcid_Transporter"/>
</dbReference>
<dbReference type="PIRSF" id="PIRSF006060">
    <property type="entry name" value="AA_transporter"/>
    <property type="match status" value="1"/>
</dbReference>
<feature type="transmembrane region" description="Helical" evidence="5">
    <location>
        <begin position="280"/>
        <end position="301"/>
    </location>
</feature>
<comment type="subcellular location">
    <subcellularLocation>
        <location evidence="1">Membrane</location>
        <topology evidence="1">Multi-pass membrane protein</topology>
    </subcellularLocation>
</comment>
<evidence type="ECO:0000256" key="5">
    <source>
        <dbReference type="SAM" id="Phobius"/>
    </source>
</evidence>
<sequence>MTSDKFRFITVTAVIVANMIGTGVFTSLGFQLVDIRSGFALLLLWAVGGLAALCGAISYAELGAAFPRSGGEYNFLSRIYHPSAGFVSGWISTTVGFAAPTALAAMTFAAYFTSSLFGDVHEILEKAFAVALLLILTAVHATNHRNSGSTQVIFTALKVVVIIIFITASLIVVESPQPVIFTPVQGDFDIITSGTFAVALIYVSFAYSGWNAATYLSSEIENPQRILPWVLITGTSIVSILYLALNYSFLTVTPMDSLVGEIEVGAIAAQAAFGENAGNIFGVALALLLISTVSAMTMAAPRVMQVIGEDFPRLKFLARTNSAGIPATAIYLQSSVAVLFILSSTFESILVFAGFTMALNTFVTVLGLFVLRWRQPDLERPYRSFLFPLPPIVFLTLTGWTLGFTLIMRPVEALFSIGIIGIGLIFYYITSKNSEGECNT</sequence>
<feature type="transmembrane region" description="Helical" evidence="5">
    <location>
        <begin position="349"/>
        <end position="373"/>
    </location>
</feature>
<reference evidence="6 7" key="1">
    <citation type="submission" date="2017-08" db="EMBL/GenBank/DDBJ databases">
        <title>Fine stratification of microbial communities through a metagenomic profile of the photic zone.</title>
        <authorList>
            <person name="Haro-Moreno J.M."/>
            <person name="Lopez-Perez M."/>
            <person name="De La Torre J."/>
            <person name="Picazo A."/>
            <person name="Camacho A."/>
            <person name="Rodriguez-Valera F."/>
        </authorList>
    </citation>
    <scope>NUCLEOTIDE SEQUENCE [LARGE SCALE GENOMIC DNA]</scope>
    <source>
        <strain evidence="6">MED-G28</strain>
    </source>
</reference>
<feature type="transmembrane region" description="Helical" evidence="5">
    <location>
        <begin position="39"/>
        <end position="62"/>
    </location>
</feature>
<evidence type="ECO:0000256" key="3">
    <source>
        <dbReference type="ARBA" id="ARBA00022989"/>
    </source>
</evidence>
<evidence type="ECO:0000313" key="7">
    <source>
        <dbReference type="Proteomes" id="UP000219329"/>
    </source>
</evidence>
<dbReference type="Proteomes" id="UP000219329">
    <property type="component" value="Unassembled WGS sequence"/>
</dbReference>
<comment type="caution">
    <text evidence="6">The sequence shown here is derived from an EMBL/GenBank/DDBJ whole genome shotgun (WGS) entry which is preliminary data.</text>
</comment>
<evidence type="ECO:0000256" key="4">
    <source>
        <dbReference type="ARBA" id="ARBA00023136"/>
    </source>
</evidence>
<feature type="transmembrane region" description="Helical" evidence="5">
    <location>
        <begin position="226"/>
        <end position="245"/>
    </location>
</feature>
<dbReference type="EMBL" id="NTJZ01000003">
    <property type="protein sequence ID" value="PDH34694.1"/>
    <property type="molecule type" value="Genomic_DNA"/>
</dbReference>
<feature type="transmembrane region" description="Helical" evidence="5">
    <location>
        <begin position="12"/>
        <end position="33"/>
    </location>
</feature>
<feature type="transmembrane region" description="Helical" evidence="5">
    <location>
        <begin position="153"/>
        <end position="173"/>
    </location>
</feature>